<evidence type="ECO:0000313" key="2">
    <source>
        <dbReference type="EMBL" id="WXB14013.1"/>
    </source>
</evidence>
<dbReference type="InterPro" id="IPR016181">
    <property type="entry name" value="Acyl_CoA_acyltransferase"/>
</dbReference>
<dbReference type="Pfam" id="PF00583">
    <property type="entry name" value="Acetyltransf_1"/>
    <property type="match status" value="1"/>
</dbReference>
<sequence>MASVGPRSELVERLDNGEVARRAALGILPPRWKMLVSEEGVLTLGAEELLIEKGEPQVGQAVCLLSGHRIAFRRLLSRDDRGMLLRADVAPFEDHWRDGVVGCVHPRAIDRAAAINPVHFTRTSWVAAVASAHLRSVRRRLKKQPRQPSLTTRLLAESDWPRVREFWNESCGRELPVQANPNQHVVGLFDGSTLAGVNIHLGFGSTAYSAFTLVHRSYRGCGGGKQMIEHAVAISRERKFDSIYVNINVRNLPSIAAYRSAGFRPTRWWSDDADPLASAERQQMVFELDLR</sequence>
<dbReference type="SUPFAM" id="SSF55729">
    <property type="entry name" value="Acyl-CoA N-acyltransferases (Nat)"/>
    <property type="match status" value="1"/>
</dbReference>
<evidence type="ECO:0000313" key="3">
    <source>
        <dbReference type="Proteomes" id="UP001370348"/>
    </source>
</evidence>
<feature type="domain" description="N-acetyltransferase" evidence="1">
    <location>
        <begin position="150"/>
        <end position="289"/>
    </location>
</feature>
<organism evidence="2 3">
    <name type="scientific">Pendulispora albinea</name>
    <dbReference type="NCBI Taxonomy" id="2741071"/>
    <lineage>
        <taxon>Bacteria</taxon>
        <taxon>Pseudomonadati</taxon>
        <taxon>Myxococcota</taxon>
        <taxon>Myxococcia</taxon>
        <taxon>Myxococcales</taxon>
        <taxon>Sorangiineae</taxon>
        <taxon>Pendulisporaceae</taxon>
        <taxon>Pendulispora</taxon>
    </lineage>
</organism>
<dbReference type="Gene3D" id="3.40.630.30">
    <property type="match status" value="1"/>
</dbReference>
<dbReference type="PROSITE" id="PS51186">
    <property type="entry name" value="GNAT"/>
    <property type="match status" value="1"/>
</dbReference>
<keyword evidence="3" id="KW-1185">Reference proteome</keyword>
<evidence type="ECO:0000259" key="1">
    <source>
        <dbReference type="PROSITE" id="PS51186"/>
    </source>
</evidence>
<dbReference type="InterPro" id="IPR000182">
    <property type="entry name" value="GNAT_dom"/>
</dbReference>
<dbReference type="RefSeq" id="WP_394823629.1">
    <property type="nucleotide sequence ID" value="NZ_CP089984.1"/>
</dbReference>
<protein>
    <submittedName>
        <fullName evidence="2">GNAT family N-acetyltransferase</fullName>
    </submittedName>
</protein>
<proteinExistence type="predicted"/>
<gene>
    <name evidence="2" type="ORF">LZC94_40060</name>
</gene>
<accession>A0ABZ2LSZ6</accession>
<reference evidence="2 3" key="1">
    <citation type="submission" date="2021-12" db="EMBL/GenBank/DDBJ databases">
        <title>Discovery of the Pendulisporaceae a myxobacterial family with distinct sporulation behavior and unique specialized metabolism.</title>
        <authorList>
            <person name="Garcia R."/>
            <person name="Popoff A."/>
            <person name="Bader C.D."/>
            <person name="Loehr J."/>
            <person name="Walesch S."/>
            <person name="Walt C."/>
            <person name="Boldt J."/>
            <person name="Bunk B."/>
            <person name="Haeckl F.J.F.P.J."/>
            <person name="Gunesch A.P."/>
            <person name="Birkelbach J."/>
            <person name="Nuebel U."/>
            <person name="Pietschmann T."/>
            <person name="Bach T."/>
            <person name="Mueller R."/>
        </authorList>
    </citation>
    <scope>NUCLEOTIDE SEQUENCE [LARGE SCALE GENOMIC DNA]</scope>
    <source>
        <strain evidence="2 3">MSr11954</strain>
    </source>
</reference>
<dbReference type="CDD" id="cd04301">
    <property type="entry name" value="NAT_SF"/>
    <property type="match status" value="1"/>
</dbReference>
<name>A0ABZ2LSZ6_9BACT</name>
<dbReference type="EMBL" id="CP089984">
    <property type="protein sequence ID" value="WXB14013.1"/>
    <property type="molecule type" value="Genomic_DNA"/>
</dbReference>
<dbReference type="Proteomes" id="UP001370348">
    <property type="component" value="Chromosome"/>
</dbReference>